<dbReference type="EMBL" id="WUBS01000004">
    <property type="protein sequence ID" value="NDL62656.1"/>
    <property type="molecule type" value="Genomic_DNA"/>
</dbReference>
<name>A0A845SHY5_9GAMM</name>
<evidence type="ECO:0000313" key="4">
    <source>
        <dbReference type="Proteomes" id="UP000461443"/>
    </source>
</evidence>
<keyword evidence="4" id="KW-1185">Reference proteome</keyword>
<reference evidence="3 4" key="1">
    <citation type="submission" date="2019-12" db="EMBL/GenBank/DDBJ databases">
        <authorList>
            <person name="Lee S.D."/>
        </authorList>
    </citation>
    <scope>NUCLEOTIDE SEQUENCE [LARGE SCALE GENOMIC DNA]</scope>
    <source>
        <strain evidence="3 4">SAP-6</strain>
    </source>
</reference>
<evidence type="ECO:0000313" key="3">
    <source>
        <dbReference type="EMBL" id="NDL62656.1"/>
    </source>
</evidence>
<reference evidence="3 4" key="2">
    <citation type="submission" date="2020-02" db="EMBL/GenBank/DDBJ databases">
        <title>The new genus of Enterobacteriales.</title>
        <authorList>
            <person name="Kim I.S."/>
        </authorList>
    </citation>
    <scope>NUCLEOTIDE SEQUENCE [LARGE SCALE GENOMIC DNA]</scope>
    <source>
        <strain evidence="3 4">SAP-6</strain>
    </source>
</reference>
<keyword evidence="2" id="KW-0732">Signal</keyword>
<protein>
    <submittedName>
        <fullName evidence="3">Uncharacterized protein</fullName>
    </submittedName>
</protein>
<comment type="caution">
    <text evidence="3">The sequence shown here is derived from an EMBL/GenBank/DDBJ whole genome shotgun (WGS) entry which is preliminary data.</text>
</comment>
<evidence type="ECO:0000256" key="1">
    <source>
        <dbReference type="SAM" id="Phobius"/>
    </source>
</evidence>
<keyword evidence="1" id="KW-0812">Transmembrane</keyword>
<accession>A0A845SHY5</accession>
<dbReference type="RefSeq" id="WP_162365370.1">
    <property type="nucleotide sequence ID" value="NZ_WUBS01000004.1"/>
</dbReference>
<sequence length="144" mass="15348">MKKLLSLVLSLILVVPVAGFAAPGWYDGGHGGHGGRGWGGPGPGWGGGGPHRGARFDFLPGVAATVLVAGLTYYVLDGIYYQRQENQYVVVDAPPQPQVYASGGVSGNMTVLDLNGERYYVNQGHYYRRSINGQYLEVPRPAGL</sequence>
<keyword evidence="1" id="KW-0472">Membrane</keyword>
<dbReference type="Pfam" id="PF20125">
    <property type="entry name" value="DUF6515"/>
    <property type="match status" value="1"/>
</dbReference>
<dbReference type="Proteomes" id="UP000461443">
    <property type="component" value="Unassembled WGS sequence"/>
</dbReference>
<dbReference type="InterPro" id="IPR045398">
    <property type="entry name" value="DUF6515"/>
</dbReference>
<feature type="transmembrane region" description="Helical" evidence="1">
    <location>
        <begin position="58"/>
        <end position="76"/>
    </location>
</feature>
<feature type="signal peptide" evidence="2">
    <location>
        <begin position="1"/>
        <end position="21"/>
    </location>
</feature>
<proteinExistence type="predicted"/>
<evidence type="ECO:0000256" key="2">
    <source>
        <dbReference type="SAM" id="SignalP"/>
    </source>
</evidence>
<feature type="chain" id="PRO_5032528468" evidence="2">
    <location>
        <begin position="22"/>
        <end position="144"/>
    </location>
</feature>
<gene>
    <name evidence="3" type="ORF">GRH90_07795</name>
</gene>
<keyword evidence="1" id="KW-1133">Transmembrane helix</keyword>
<dbReference type="AlphaFoldDB" id="A0A845SHY5"/>
<organism evidence="3 4">
    <name type="scientific">Acerihabitans arboris</name>
    <dbReference type="NCBI Taxonomy" id="2691583"/>
    <lineage>
        <taxon>Bacteria</taxon>
        <taxon>Pseudomonadati</taxon>
        <taxon>Pseudomonadota</taxon>
        <taxon>Gammaproteobacteria</taxon>
        <taxon>Enterobacterales</taxon>
        <taxon>Pectobacteriaceae</taxon>
        <taxon>Acerihabitans</taxon>
    </lineage>
</organism>